<proteinExistence type="predicted"/>
<comment type="caution">
    <text evidence="2">The sequence shown here is derived from an EMBL/GenBank/DDBJ whole genome shotgun (WGS) entry which is preliminary data.</text>
</comment>
<name>A0A1S1MUL2_9GAMM</name>
<gene>
    <name evidence="2" type="ORF">BET10_10450</name>
</gene>
<dbReference type="OrthoDB" id="6304891at2"/>
<dbReference type="RefSeq" id="WP_070984980.1">
    <property type="nucleotide sequence ID" value="NZ_MKJU01000025.1"/>
</dbReference>
<reference evidence="2 3" key="1">
    <citation type="submission" date="2016-09" db="EMBL/GenBank/DDBJ databases">
        <title>Pseudoalteromonas amylolytica sp. nov., isolated from the surface seawater.</title>
        <authorList>
            <person name="Wu Y.-H."/>
            <person name="Cheng H."/>
            <person name="Jin X.-B."/>
            <person name="Wang C.-S."/>
            <person name="Xu X.-W."/>
        </authorList>
    </citation>
    <scope>NUCLEOTIDE SEQUENCE [LARGE SCALE GENOMIC DNA]</scope>
    <source>
        <strain evidence="2 3">JW1</strain>
    </source>
</reference>
<dbReference type="STRING" id="1859457.BET10_10450"/>
<protein>
    <recommendedName>
        <fullName evidence="4">RNA polymerase sigma factor 70 region 4 type 2 domain-containing protein</fullName>
    </recommendedName>
</protein>
<evidence type="ECO:0008006" key="4">
    <source>
        <dbReference type="Google" id="ProtNLM"/>
    </source>
</evidence>
<dbReference type="AlphaFoldDB" id="A0A1S1MUL2"/>
<feature type="region of interest" description="Disordered" evidence="1">
    <location>
        <begin position="29"/>
        <end position="49"/>
    </location>
</feature>
<keyword evidence="3" id="KW-1185">Reference proteome</keyword>
<sequence>MTTHITIKQVRSALKRWGKFWQSREYGKGFKRSSMSDSSGRPTGGAMGADAMSVPQEIELITQLIAAMRPECIRAIRARYLMSGTLADAAKLVGFDSKRSAEFWLVKAERSLLVEFSTNLNSV</sequence>
<evidence type="ECO:0000313" key="3">
    <source>
        <dbReference type="Proteomes" id="UP000179786"/>
    </source>
</evidence>
<evidence type="ECO:0000313" key="2">
    <source>
        <dbReference type="EMBL" id="OHU91242.1"/>
    </source>
</evidence>
<dbReference type="Proteomes" id="UP000179786">
    <property type="component" value="Unassembled WGS sequence"/>
</dbReference>
<organism evidence="2 3">
    <name type="scientific">Pseudoalteromonas amylolytica</name>
    <dbReference type="NCBI Taxonomy" id="1859457"/>
    <lineage>
        <taxon>Bacteria</taxon>
        <taxon>Pseudomonadati</taxon>
        <taxon>Pseudomonadota</taxon>
        <taxon>Gammaproteobacteria</taxon>
        <taxon>Alteromonadales</taxon>
        <taxon>Pseudoalteromonadaceae</taxon>
        <taxon>Pseudoalteromonas</taxon>
    </lineage>
</organism>
<evidence type="ECO:0000256" key="1">
    <source>
        <dbReference type="SAM" id="MobiDB-lite"/>
    </source>
</evidence>
<dbReference type="EMBL" id="MKJU01000025">
    <property type="protein sequence ID" value="OHU91242.1"/>
    <property type="molecule type" value="Genomic_DNA"/>
</dbReference>
<accession>A0A1S1MUL2</accession>